<feature type="domain" description="ANTAR" evidence="5">
    <location>
        <begin position="167"/>
        <end position="228"/>
    </location>
</feature>
<dbReference type="InterPro" id="IPR036388">
    <property type="entry name" value="WH-like_DNA-bd_sf"/>
</dbReference>
<evidence type="ECO:0000259" key="5">
    <source>
        <dbReference type="PROSITE" id="PS50921"/>
    </source>
</evidence>
<evidence type="ECO:0000256" key="1">
    <source>
        <dbReference type="ARBA" id="ARBA00022679"/>
    </source>
</evidence>
<comment type="caution">
    <text evidence="6">The sequence shown here is derived from an EMBL/GenBank/DDBJ whole genome shotgun (WGS) entry which is preliminary data.</text>
</comment>
<dbReference type="InterPro" id="IPR029016">
    <property type="entry name" value="GAF-like_dom_sf"/>
</dbReference>
<evidence type="ECO:0000313" key="7">
    <source>
        <dbReference type="Proteomes" id="UP000322244"/>
    </source>
</evidence>
<dbReference type="GO" id="GO:0016301">
    <property type="term" value="F:kinase activity"/>
    <property type="evidence" value="ECO:0007669"/>
    <property type="project" value="UniProtKB-KW"/>
</dbReference>
<proteinExistence type="predicted"/>
<sequence>MFCVKSTIGPDDPRARMAMLARKIQAEHDSVDATLQSITDSATAMVPGAAHAGITLVTGRHRVESRAPTSPIPRKLDELQEQLGQGPCVQAVSAHETVDAPDLATDTRWPQFAAAATALGVGSMLSFQLYTDANNLGALNLYGATPHAFDAAAHDTAEALATHAAIALLGAQQQQQWRSALATRDLIGQAKGMLMERYNITAVQAFGLLTQLSQEANTKLIDIAHTLVDLGSDHQQ</sequence>
<dbReference type="Gene3D" id="1.10.10.10">
    <property type="entry name" value="Winged helix-like DNA-binding domain superfamily/Winged helix DNA-binding domain"/>
    <property type="match status" value="1"/>
</dbReference>
<dbReference type="InterPro" id="IPR003018">
    <property type="entry name" value="GAF"/>
</dbReference>
<accession>A0A5A7S0Q3</accession>
<name>A0A5A7S0Q3_9NOCA</name>
<dbReference type="InterPro" id="IPR011006">
    <property type="entry name" value="CheY-like_superfamily"/>
</dbReference>
<dbReference type="AlphaFoldDB" id="A0A5A7S0Q3"/>
<keyword evidence="7" id="KW-1185">Reference proteome</keyword>
<reference evidence="6 7" key="1">
    <citation type="submission" date="2019-07" db="EMBL/GenBank/DDBJ databases">
        <title>Rhodococcus cavernicolus sp. nov., isolated from a cave.</title>
        <authorList>
            <person name="Lee S.D."/>
        </authorList>
    </citation>
    <scope>NUCLEOTIDE SEQUENCE [LARGE SCALE GENOMIC DNA]</scope>
    <source>
        <strain evidence="6 7">C1-24</strain>
    </source>
</reference>
<keyword evidence="1" id="KW-0808">Transferase</keyword>
<dbReference type="Pfam" id="PF03861">
    <property type="entry name" value="ANTAR"/>
    <property type="match status" value="1"/>
</dbReference>
<dbReference type="PIRSF" id="PIRSF036625">
    <property type="entry name" value="GAF_ANTAR"/>
    <property type="match status" value="1"/>
</dbReference>
<organism evidence="6 7">
    <name type="scientific">Antrihabitans cavernicola</name>
    <dbReference type="NCBI Taxonomy" id="2495913"/>
    <lineage>
        <taxon>Bacteria</taxon>
        <taxon>Bacillati</taxon>
        <taxon>Actinomycetota</taxon>
        <taxon>Actinomycetes</taxon>
        <taxon>Mycobacteriales</taxon>
        <taxon>Nocardiaceae</taxon>
        <taxon>Antrihabitans</taxon>
    </lineage>
</organism>
<dbReference type="InterPro" id="IPR005561">
    <property type="entry name" value="ANTAR"/>
</dbReference>
<dbReference type="Gene3D" id="3.30.450.40">
    <property type="match status" value="1"/>
</dbReference>
<dbReference type="PROSITE" id="PS50921">
    <property type="entry name" value="ANTAR"/>
    <property type="match status" value="1"/>
</dbReference>
<dbReference type="SUPFAM" id="SSF55781">
    <property type="entry name" value="GAF domain-like"/>
    <property type="match status" value="1"/>
</dbReference>
<dbReference type="Proteomes" id="UP000322244">
    <property type="component" value="Unassembled WGS sequence"/>
</dbReference>
<protein>
    <submittedName>
        <fullName evidence="6">GAF and ANTAR domain-containing protein</fullName>
    </submittedName>
</protein>
<dbReference type="Pfam" id="PF13185">
    <property type="entry name" value="GAF_2"/>
    <property type="match status" value="1"/>
</dbReference>
<dbReference type="SUPFAM" id="SSF52172">
    <property type="entry name" value="CheY-like"/>
    <property type="match status" value="1"/>
</dbReference>
<keyword evidence="4" id="KW-0804">Transcription</keyword>
<keyword evidence="2" id="KW-0418">Kinase</keyword>
<dbReference type="SMART" id="SM01012">
    <property type="entry name" value="ANTAR"/>
    <property type="match status" value="1"/>
</dbReference>
<evidence type="ECO:0000256" key="3">
    <source>
        <dbReference type="ARBA" id="ARBA00023015"/>
    </source>
</evidence>
<dbReference type="EMBL" id="VLNY01000028">
    <property type="protein sequence ID" value="KAA0016359.1"/>
    <property type="molecule type" value="Genomic_DNA"/>
</dbReference>
<evidence type="ECO:0000256" key="2">
    <source>
        <dbReference type="ARBA" id="ARBA00022777"/>
    </source>
</evidence>
<dbReference type="InterPro" id="IPR012074">
    <property type="entry name" value="GAF_ANTAR"/>
</dbReference>
<dbReference type="OrthoDB" id="4629915at2"/>
<evidence type="ECO:0000313" key="6">
    <source>
        <dbReference type="EMBL" id="KAA0016359.1"/>
    </source>
</evidence>
<dbReference type="GO" id="GO:0003723">
    <property type="term" value="F:RNA binding"/>
    <property type="evidence" value="ECO:0007669"/>
    <property type="project" value="InterPro"/>
</dbReference>
<evidence type="ECO:0000256" key="4">
    <source>
        <dbReference type="ARBA" id="ARBA00023163"/>
    </source>
</evidence>
<keyword evidence="3" id="KW-0805">Transcription regulation</keyword>
<gene>
    <name evidence="6" type="ORF">FOY51_26455</name>
</gene>